<feature type="region of interest" description="Disordered" evidence="1">
    <location>
        <begin position="545"/>
        <end position="675"/>
    </location>
</feature>
<sequence>MTYGKIRDESEGKGRDGKKPRIVLKERRKEGKVEGKKRGREEKRKEGNEKNECRKEIGGKGREEPREGRKEKMNYRFQEGKGQEVRGREFSTWKKSNEQLSKLKHLLLRQSCVSSFKEASILLTTGPAGRRLGEMQLGQGNLAKRQLCMGELCAVLPAPSFSPTHLDQQGRRWPGWCPGSVLSCHRHPGKPSGRGDSAKFGLSNGGVHLAVKRTLVGWGGYSGTSGHDRNPFQDFGCNPIWSRTEARLIAHAPTILCMRLQFCACAEGEITASGKIAMAVFDSHPRICLQPEATISPNFWSSPDLVMNRSVRDPRCHCTLLLRDGCGHGQLDITTGAPSALQAKTGSQAPFSTARASCNSLPAKMELGRVALLNSIFTGRSTSESVLRCFQVAYGPDLSRDGILPVLSGSVEPVALKSSKHRTSSVFAAVWPTHPPGLLPVLYFLLFHPQMLCAAQLRLKKQGKSAFSNAAHPRTALLSSFIYFISFIGFLCCPISQRTLSGSGAHAHKVRVTHNHRTSSYTGWIPLLDLSTLWARSSPRALSICQNISGGKGKRNGEGGRGGRERGREMWEGRKEVTREKRNKESRKAGRKKGRKRERGRRKAGKKGDVERKKGKEEGREEDKRRQEGREEGREMWEGRKAGRKRQRRGGRQEGRKIVGRQERREREGRKRRGE</sequence>
<organism evidence="2 3">
    <name type="scientific">Ophiophagus hannah</name>
    <name type="common">King cobra</name>
    <name type="synonym">Naja hannah</name>
    <dbReference type="NCBI Taxonomy" id="8665"/>
    <lineage>
        <taxon>Eukaryota</taxon>
        <taxon>Metazoa</taxon>
        <taxon>Chordata</taxon>
        <taxon>Craniata</taxon>
        <taxon>Vertebrata</taxon>
        <taxon>Euteleostomi</taxon>
        <taxon>Lepidosauria</taxon>
        <taxon>Squamata</taxon>
        <taxon>Bifurcata</taxon>
        <taxon>Unidentata</taxon>
        <taxon>Episquamata</taxon>
        <taxon>Toxicofera</taxon>
        <taxon>Serpentes</taxon>
        <taxon>Colubroidea</taxon>
        <taxon>Elapidae</taxon>
        <taxon>Elapinae</taxon>
        <taxon>Ophiophagus</taxon>
    </lineage>
</organism>
<accession>V8NT04</accession>
<feature type="compositionally biased region" description="Basic residues" evidence="1">
    <location>
        <begin position="589"/>
        <end position="605"/>
    </location>
</feature>
<comment type="caution">
    <text evidence="2">The sequence shown here is derived from an EMBL/GenBank/DDBJ whole genome shotgun (WGS) entry which is preliminary data.</text>
</comment>
<feature type="region of interest" description="Disordered" evidence="1">
    <location>
        <begin position="1"/>
        <end position="73"/>
    </location>
</feature>
<evidence type="ECO:0000313" key="2">
    <source>
        <dbReference type="EMBL" id="ETE64818.1"/>
    </source>
</evidence>
<evidence type="ECO:0000256" key="1">
    <source>
        <dbReference type="SAM" id="MobiDB-lite"/>
    </source>
</evidence>
<feature type="compositionally biased region" description="Basic and acidic residues" evidence="1">
    <location>
        <begin position="651"/>
        <end position="675"/>
    </location>
</feature>
<dbReference type="EMBL" id="AZIM01002092">
    <property type="protein sequence ID" value="ETE64818.1"/>
    <property type="molecule type" value="Genomic_DNA"/>
</dbReference>
<protein>
    <submittedName>
        <fullName evidence="2">Octapeptide-repeat protein T2</fullName>
    </submittedName>
</protein>
<keyword evidence="3" id="KW-1185">Reference proteome</keyword>
<feature type="compositionally biased region" description="Basic and acidic residues" evidence="1">
    <location>
        <begin position="606"/>
        <end position="641"/>
    </location>
</feature>
<dbReference type="Proteomes" id="UP000018936">
    <property type="component" value="Unassembled WGS sequence"/>
</dbReference>
<feature type="non-terminal residue" evidence="2">
    <location>
        <position position="1"/>
    </location>
</feature>
<reference evidence="2 3" key="1">
    <citation type="journal article" date="2013" name="Proc. Natl. Acad. Sci. U.S.A.">
        <title>The king cobra genome reveals dynamic gene evolution and adaptation in the snake venom system.</title>
        <authorList>
            <person name="Vonk F.J."/>
            <person name="Casewell N.R."/>
            <person name="Henkel C.V."/>
            <person name="Heimberg A.M."/>
            <person name="Jansen H.J."/>
            <person name="McCleary R.J."/>
            <person name="Kerkkamp H.M."/>
            <person name="Vos R.A."/>
            <person name="Guerreiro I."/>
            <person name="Calvete J.J."/>
            <person name="Wuster W."/>
            <person name="Woods A.E."/>
            <person name="Logan J.M."/>
            <person name="Harrison R.A."/>
            <person name="Castoe T.A."/>
            <person name="de Koning A.P."/>
            <person name="Pollock D.D."/>
            <person name="Yandell M."/>
            <person name="Calderon D."/>
            <person name="Renjifo C."/>
            <person name="Currier R.B."/>
            <person name="Salgado D."/>
            <person name="Pla D."/>
            <person name="Sanz L."/>
            <person name="Hyder A.S."/>
            <person name="Ribeiro J.M."/>
            <person name="Arntzen J.W."/>
            <person name="van den Thillart G.E."/>
            <person name="Boetzer M."/>
            <person name="Pirovano W."/>
            <person name="Dirks R.P."/>
            <person name="Spaink H.P."/>
            <person name="Duboule D."/>
            <person name="McGlinn E."/>
            <person name="Kini R.M."/>
            <person name="Richardson M.K."/>
        </authorList>
    </citation>
    <scope>NUCLEOTIDE SEQUENCE</scope>
    <source>
        <tissue evidence="2">Blood</tissue>
    </source>
</reference>
<gene>
    <name evidence="2" type="primary">Srst</name>
    <name evidence="2" type="ORF">L345_09412</name>
</gene>
<feature type="compositionally biased region" description="Basic and acidic residues" evidence="1">
    <location>
        <begin position="555"/>
        <end position="588"/>
    </location>
</feature>
<name>V8NT04_OPHHA</name>
<evidence type="ECO:0000313" key="3">
    <source>
        <dbReference type="Proteomes" id="UP000018936"/>
    </source>
</evidence>
<proteinExistence type="predicted"/>
<dbReference type="AlphaFoldDB" id="V8NT04"/>